<organism evidence="2">
    <name type="scientific">Ensete ventricosum</name>
    <name type="common">Abyssinian banana</name>
    <name type="synonym">Musa ensete</name>
    <dbReference type="NCBI Taxonomy" id="4639"/>
    <lineage>
        <taxon>Eukaryota</taxon>
        <taxon>Viridiplantae</taxon>
        <taxon>Streptophyta</taxon>
        <taxon>Embryophyta</taxon>
        <taxon>Tracheophyta</taxon>
        <taxon>Spermatophyta</taxon>
        <taxon>Magnoliopsida</taxon>
        <taxon>Liliopsida</taxon>
        <taxon>Zingiberales</taxon>
        <taxon>Musaceae</taxon>
        <taxon>Ensete</taxon>
    </lineage>
</organism>
<dbReference type="AlphaFoldDB" id="A0A445MHN9"/>
<evidence type="ECO:0000256" key="1">
    <source>
        <dbReference type="SAM" id="Phobius"/>
    </source>
</evidence>
<evidence type="ECO:0000313" key="2">
    <source>
        <dbReference type="EMBL" id="RZR73708.1"/>
    </source>
</evidence>
<feature type="transmembrane region" description="Helical" evidence="1">
    <location>
        <begin position="42"/>
        <end position="62"/>
    </location>
</feature>
<keyword evidence="1" id="KW-1133">Transmembrane helix</keyword>
<gene>
    <name evidence="2" type="ORF">BHM03_00027161</name>
</gene>
<proteinExistence type="predicted"/>
<name>A0A445MHN9_ENSVE</name>
<sequence length="63" mass="7216">MHLRIQRCFRTAYHYGFLIGTTLAFVVSTHPPPPPRRVFLSFPFDFGSAFTAYFVTYTNALIG</sequence>
<protein>
    <submittedName>
        <fullName evidence="2">Uncharacterized protein</fullName>
    </submittedName>
</protein>
<keyword evidence="1" id="KW-0472">Membrane</keyword>
<dbReference type="EMBL" id="KV875995">
    <property type="protein sequence ID" value="RZR73708.1"/>
    <property type="molecule type" value="Genomic_DNA"/>
</dbReference>
<accession>A0A445MHN9</accession>
<feature type="transmembrane region" description="Helical" evidence="1">
    <location>
        <begin position="12"/>
        <end position="30"/>
    </location>
</feature>
<dbReference type="Proteomes" id="UP000290560">
    <property type="component" value="Unassembled WGS sequence"/>
</dbReference>
<reference evidence="2" key="1">
    <citation type="journal article" date="2018" name="Data Brief">
        <title>Genome sequence data from 17 accessions of Ensete ventricosum, a staple food crop for millions in Ethiopia.</title>
        <authorList>
            <person name="Yemataw Z."/>
            <person name="Muzemil S."/>
            <person name="Ambachew D."/>
            <person name="Tripathi L."/>
            <person name="Tesfaye K."/>
            <person name="Chala A."/>
            <person name="Farbos A."/>
            <person name="O'Neill P."/>
            <person name="Moore K."/>
            <person name="Grant M."/>
            <person name="Studholme D.J."/>
        </authorList>
    </citation>
    <scope>NUCLEOTIDE SEQUENCE [LARGE SCALE GENOMIC DNA]</scope>
    <source>
        <tissue evidence="2">Leaf</tissue>
    </source>
</reference>
<keyword evidence="1" id="KW-0812">Transmembrane</keyword>